<proteinExistence type="predicted"/>
<comment type="caution">
    <text evidence="1">The sequence shown here is derived from an EMBL/GenBank/DDBJ whole genome shotgun (WGS) entry which is preliminary data.</text>
</comment>
<accession>A0ABT8S9P3</accession>
<evidence type="ECO:0000313" key="2">
    <source>
        <dbReference type="Proteomes" id="UP001169027"/>
    </source>
</evidence>
<sequence length="196" mass="21580">MSTQAEIASVLETAVQACAACRHELNDLEVTAWLAAIESFGPAPTTKFLLNWVSTNSRKAPTVADLRKALDPTFVEEETALERLYLLVCRVGPYDAPKVETTGPMLSRAIENMGGWARINEMMPDRAEDRFAWNAFAERFATAFGTARTQEFQDSLLPPERRPALPTPKGLHEISMRASRTEADLLLTDAGSAPRG</sequence>
<evidence type="ECO:0000313" key="1">
    <source>
        <dbReference type="EMBL" id="MDO1535636.1"/>
    </source>
</evidence>
<dbReference type="EMBL" id="JAUKVY010000021">
    <property type="protein sequence ID" value="MDO1535636.1"/>
    <property type="molecule type" value="Genomic_DNA"/>
</dbReference>
<name>A0ABT8S9P3_9BURK</name>
<gene>
    <name evidence="1" type="ORF">Q2T77_25460</name>
</gene>
<dbReference type="RefSeq" id="WP_301813415.1">
    <property type="nucleotide sequence ID" value="NZ_JAUJZH010000021.1"/>
</dbReference>
<dbReference type="Proteomes" id="UP001169027">
    <property type="component" value="Unassembled WGS sequence"/>
</dbReference>
<keyword evidence="2" id="KW-1185">Reference proteome</keyword>
<organism evidence="1 2">
    <name type="scientific">Variovorax ginsengisoli</name>
    <dbReference type="NCBI Taxonomy" id="363844"/>
    <lineage>
        <taxon>Bacteria</taxon>
        <taxon>Pseudomonadati</taxon>
        <taxon>Pseudomonadota</taxon>
        <taxon>Betaproteobacteria</taxon>
        <taxon>Burkholderiales</taxon>
        <taxon>Comamonadaceae</taxon>
        <taxon>Variovorax</taxon>
    </lineage>
</organism>
<protein>
    <submittedName>
        <fullName evidence="1">Uncharacterized protein</fullName>
    </submittedName>
</protein>
<reference evidence="1" key="1">
    <citation type="submission" date="2023-06" db="EMBL/GenBank/DDBJ databases">
        <authorList>
            <person name="Jiang Y."/>
            <person name="Liu Q."/>
        </authorList>
    </citation>
    <scope>NUCLEOTIDE SEQUENCE</scope>
    <source>
        <strain evidence="1">CGMCC 1.12090</strain>
    </source>
</reference>